<accession>A0A1I1LBN1</accession>
<proteinExistence type="predicted"/>
<reference evidence="4" key="1">
    <citation type="submission" date="2016-10" db="EMBL/GenBank/DDBJ databases">
        <authorList>
            <person name="Varghese N."/>
            <person name="Submissions S."/>
        </authorList>
    </citation>
    <scope>NUCLEOTIDE SEQUENCE [LARGE SCALE GENOMIC DNA]</scope>
    <source>
        <strain evidence="4">CGMCC 1.12041</strain>
    </source>
</reference>
<sequence>MFKKLFPALLLAAAANANATVIDYTMAVSAAMIPASGQFTGVDNNADGFLSQDELSALSFTIPSVNYHFTLADVTNFGRYDIALNTWLNEALNNNQKAIAWVTFMDGRLEASTLTVSNVVTRVAPAAVPADVPEPASMALAALGLVALGATRRRKK</sequence>
<dbReference type="EMBL" id="FOLD01000009">
    <property type="protein sequence ID" value="SFC70396.1"/>
    <property type="molecule type" value="Genomic_DNA"/>
</dbReference>
<dbReference type="OrthoDB" id="10009714at2"/>
<feature type="domain" description="Ice-binding protein C-terminal" evidence="2">
    <location>
        <begin position="131"/>
        <end position="153"/>
    </location>
</feature>
<evidence type="ECO:0000313" key="4">
    <source>
        <dbReference type="Proteomes" id="UP000198639"/>
    </source>
</evidence>
<evidence type="ECO:0000313" key="3">
    <source>
        <dbReference type="EMBL" id="SFC70396.1"/>
    </source>
</evidence>
<name>A0A1I1LBN1_9BURK</name>
<dbReference type="RefSeq" id="WP_091874340.1">
    <property type="nucleotide sequence ID" value="NZ_FOLD01000009.1"/>
</dbReference>
<organism evidence="3 4">
    <name type="scientific">Massilia yuzhufengensis</name>
    <dbReference type="NCBI Taxonomy" id="1164594"/>
    <lineage>
        <taxon>Bacteria</taxon>
        <taxon>Pseudomonadati</taxon>
        <taxon>Pseudomonadota</taxon>
        <taxon>Betaproteobacteria</taxon>
        <taxon>Burkholderiales</taxon>
        <taxon>Oxalobacteraceae</taxon>
        <taxon>Telluria group</taxon>
        <taxon>Massilia</taxon>
    </lineage>
</organism>
<keyword evidence="4" id="KW-1185">Reference proteome</keyword>
<dbReference type="Proteomes" id="UP000198639">
    <property type="component" value="Unassembled WGS sequence"/>
</dbReference>
<protein>
    <submittedName>
        <fullName evidence="3">PEP-CTERM protein-sorting domain-containing protein/MYXO-CTERM domain-containing protein</fullName>
    </submittedName>
</protein>
<gene>
    <name evidence="3" type="ORF">SAMN05216204_10932</name>
</gene>
<dbReference type="InterPro" id="IPR018247">
    <property type="entry name" value="EF_Hand_1_Ca_BS"/>
</dbReference>
<evidence type="ECO:0000259" key="2">
    <source>
        <dbReference type="Pfam" id="PF07589"/>
    </source>
</evidence>
<dbReference type="InterPro" id="IPR013424">
    <property type="entry name" value="Ice-binding_C"/>
</dbReference>
<keyword evidence="1" id="KW-0732">Signal</keyword>
<dbReference type="PROSITE" id="PS00018">
    <property type="entry name" value="EF_HAND_1"/>
    <property type="match status" value="1"/>
</dbReference>
<feature type="signal peptide" evidence="1">
    <location>
        <begin position="1"/>
        <end position="19"/>
    </location>
</feature>
<dbReference type="Pfam" id="PF07589">
    <property type="entry name" value="PEP-CTERM"/>
    <property type="match status" value="1"/>
</dbReference>
<dbReference type="NCBIfam" id="TIGR02595">
    <property type="entry name" value="PEP_CTERM"/>
    <property type="match status" value="1"/>
</dbReference>
<evidence type="ECO:0000256" key="1">
    <source>
        <dbReference type="SAM" id="SignalP"/>
    </source>
</evidence>
<feature type="chain" id="PRO_5011784298" evidence="1">
    <location>
        <begin position="20"/>
        <end position="156"/>
    </location>
</feature>
<dbReference type="AlphaFoldDB" id="A0A1I1LBN1"/>